<dbReference type="AlphaFoldDB" id="A0AAD5E4F4"/>
<protein>
    <recommendedName>
        <fullName evidence="4">Secreted protein</fullName>
    </recommendedName>
</protein>
<keyword evidence="3" id="KW-1185">Reference proteome</keyword>
<feature type="chain" id="PRO_5042250194" description="Secreted protein" evidence="1">
    <location>
        <begin position="17"/>
        <end position="71"/>
    </location>
</feature>
<sequence>MFTISVWFFAVATLNGVDPYLSLMSTNAPLRNSSSTTLVQPFAAATCRAVDPVAPATARDLSVLCFLDQLQ</sequence>
<evidence type="ECO:0008006" key="4">
    <source>
        <dbReference type="Google" id="ProtNLM"/>
    </source>
</evidence>
<dbReference type="EMBL" id="MU620941">
    <property type="protein sequence ID" value="KAI8577363.1"/>
    <property type="molecule type" value="Genomic_DNA"/>
</dbReference>
<dbReference type="RefSeq" id="XP_051442367.1">
    <property type="nucleotide sequence ID" value="XM_051590825.1"/>
</dbReference>
<evidence type="ECO:0000313" key="2">
    <source>
        <dbReference type="EMBL" id="KAI8577363.1"/>
    </source>
</evidence>
<dbReference type="GeneID" id="75916168"/>
<evidence type="ECO:0000313" key="3">
    <source>
        <dbReference type="Proteomes" id="UP001206595"/>
    </source>
</evidence>
<organism evidence="2 3">
    <name type="scientific">Umbelopsis ramanniana AG</name>
    <dbReference type="NCBI Taxonomy" id="1314678"/>
    <lineage>
        <taxon>Eukaryota</taxon>
        <taxon>Fungi</taxon>
        <taxon>Fungi incertae sedis</taxon>
        <taxon>Mucoromycota</taxon>
        <taxon>Mucoromycotina</taxon>
        <taxon>Umbelopsidomycetes</taxon>
        <taxon>Umbelopsidales</taxon>
        <taxon>Umbelopsidaceae</taxon>
        <taxon>Umbelopsis</taxon>
    </lineage>
</organism>
<keyword evidence="1" id="KW-0732">Signal</keyword>
<evidence type="ECO:0000256" key="1">
    <source>
        <dbReference type="SAM" id="SignalP"/>
    </source>
</evidence>
<reference evidence="2" key="2">
    <citation type="journal article" date="2022" name="Proc. Natl. Acad. Sci. U.S.A.">
        <title>Diploid-dominant life cycles characterize the early evolution of Fungi.</title>
        <authorList>
            <person name="Amses K.R."/>
            <person name="Simmons D.R."/>
            <person name="Longcore J.E."/>
            <person name="Mondo S.J."/>
            <person name="Seto K."/>
            <person name="Jeronimo G.H."/>
            <person name="Bonds A.E."/>
            <person name="Quandt C.A."/>
            <person name="Davis W.J."/>
            <person name="Chang Y."/>
            <person name="Federici B.A."/>
            <person name="Kuo A."/>
            <person name="LaButti K."/>
            <person name="Pangilinan J."/>
            <person name="Andreopoulos W."/>
            <person name="Tritt A."/>
            <person name="Riley R."/>
            <person name="Hundley H."/>
            <person name="Johnson J."/>
            <person name="Lipzen A."/>
            <person name="Barry K."/>
            <person name="Lang B.F."/>
            <person name="Cuomo C.A."/>
            <person name="Buchler N.E."/>
            <person name="Grigoriev I.V."/>
            <person name="Spatafora J.W."/>
            <person name="Stajich J.E."/>
            <person name="James T.Y."/>
        </authorList>
    </citation>
    <scope>NUCLEOTIDE SEQUENCE</scope>
    <source>
        <strain evidence="2">AG</strain>
    </source>
</reference>
<gene>
    <name evidence="2" type="ORF">K450DRAFT_252138</name>
</gene>
<accession>A0AAD5E4F4</accession>
<proteinExistence type="predicted"/>
<comment type="caution">
    <text evidence="2">The sequence shown here is derived from an EMBL/GenBank/DDBJ whole genome shotgun (WGS) entry which is preliminary data.</text>
</comment>
<dbReference type="Proteomes" id="UP001206595">
    <property type="component" value="Unassembled WGS sequence"/>
</dbReference>
<name>A0AAD5E4F4_UMBRA</name>
<feature type="signal peptide" evidence="1">
    <location>
        <begin position="1"/>
        <end position="16"/>
    </location>
</feature>
<reference evidence="2" key="1">
    <citation type="submission" date="2021-06" db="EMBL/GenBank/DDBJ databases">
        <authorList>
            <consortium name="DOE Joint Genome Institute"/>
            <person name="Mondo S.J."/>
            <person name="Amses K.R."/>
            <person name="Simmons D.R."/>
            <person name="Longcore J.E."/>
            <person name="Seto K."/>
            <person name="Alves G.H."/>
            <person name="Bonds A.E."/>
            <person name="Quandt C.A."/>
            <person name="Davis W.J."/>
            <person name="Chang Y."/>
            <person name="Letcher P.M."/>
            <person name="Powell M.J."/>
            <person name="Kuo A."/>
            <person name="Labutti K."/>
            <person name="Pangilinan J."/>
            <person name="Andreopoulos W."/>
            <person name="Tritt A."/>
            <person name="Riley R."/>
            <person name="Hundley H."/>
            <person name="Johnson J."/>
            <person name="Lipzen A."/>
            <person name="Barry K."/>
            <person name="Berbee M.L."/>
            <person name="Buchler N.E."/>
            <person name="Grigoriev I.V."/>
            <person name="Spatafora J.W."/>
            <person name="Stajich J.E."/>
            <person name="James T.Y."/>
        </authorList>
    </citation>
    <scope>NUCLEOTIDE SEQUENCE</scope>
    <source>
        <strain evidence="2">AG</strain>
    </source>
</reference>